<reference evidence="1" key="1">
    <citation type="submission" date="2023-04" db="EMBL/GenBank/DDBJ databases">
        <title>Black Yeasts Isolated from many extreme environments.</title>
        <authorList>
            <person name="Coleine C."/>
            <person name="Stajich J.E."/>
            <person name="Selbmann L."/>
        </authorList>
    </citation>
    <scope>NUCLEOTIDE SEQUENCE</scope>
    <source>
        <strain evidence="1">CCFEE 5312</strain>
    </source>
</reference>
<dbReference type="EMBL" id="JAWDJX010000005">
    <property type="protein sequence ID" value="KAK3056825.1"/>
    <property type="molecule type" value="Genomic_DNA"/>
</dbReference>
<proteinExistence type="predicted"/>
<dbReference type="Proteomes" id="UP001271007">
    <property type="component" value="Unassembled WGS sequence"/>
</dbReference>
<dbReference type="SUPFAM" id="SSF53335">
    <property type="entry name" value="S-adenosyl-L-methionine-dependent methyltransferases"/>
    <property type="match status" value="2"/>
</dbReference>
<gene>
    <name evidence="1" type="ORF">LTR09_002618</name>
</gene>
<comment type="caution">
    <text evidence="1">The sequence shown here is derived from an EMBL/GenBank/DDBJ whole genome shotgun (WGS) entry which is preliminary data.</text>
</comment>
<organism evidence="1 2">
    <name type="scientific">Extremus antarcticus</name>
    <dbReference type="NCBI Taxonomy" id="702011"/>
    <lineage>
        <taxon>Eukaryota</taxon>
        <taxon>Fungi</taxon>
        <taxon>Dikarya</taxon>
        <taxon>Ascomycota</taxon>
        <taxon>Pezizomycotina</taxon>
        <taxon>Dothideomycetes</taxon>
        <taxon>Dothideomycetidae</taxon>
        <taxon>Mycosphaerellales</taxon>
        <taxon>Extremaceae</taxon>
        <taxon>Extremus</taxon>
    </lineage>
</organism>
<evidence type="ECO:0000313" key="1">
    <source>
        <dbReference type="EMBL" id="KAK3056825.1"/>
    </source>
</evidence>
<dbReference type="PANTHER" id="PTHR39290:SF6">
    <property type="entry name" value="S-ADENOSYL-L-METHIONINE-DEPENDENT METHYLTRANSFERASES SUPERFAMILY PROTEIN"/>
    <property type="match status" value="1"/>
</dbReference>
<dbReference type="PANTHER" id="PTHR39290">
    <property type="entry name" value="C3H1-TYPE DOMAIN-CONTAINING PROTEIN-RELATED"/>
    <property type="match status" value="1"/>
</dbReference>
<protein>
    <submittedName>
        <fullName evidence="1">Uncharacterized protein</fullName>
    </submittedName>
</protein>
<sequence length="364" mass="40941">MPRIPQKAQTEGSTTFDPNKFFEAWAKEKLTPPYDNNFRRFIIRSFGLPLSDTYGYQATTEVTLLQAQTHIEFGAQGGLHAWYKDEDGQERDELPTATDISAYTDLFRPMTNTSKALNSLAAGAKKESIRSDVAKHLEALYQPPPADRGLVVNKNKGHVNPYFDVWAWTNQNLHWEGPEEGTVRVKHSHAILPILYHHFGCVCPSYEALTLISQLAKGRTIVDLGSGNGYWTYMLRRQEQGKKKLTVSPVDNGLSEWRTIWVDDTLEMDGVKWLKQQQGAPDAVLLLVYPNTGDDFTSKMIKAYRGSTIVVAGAQNSSGFTGFATETIAEWMARELPEWEKVFQIPLPSFAGKDEALFAFEKKA</sequence>
<accession>A0AAJ0GG08</accession>
<dbReference type="AlphaFoldDB" id="A0AAJ0GG08"/>
<dbReference type="InterPro" id="IPR029063">
    <property type="entry name" value="SAM-dependent_MTases_sf"/>
</dbReference>
<keyword evidence="2" id="KW-1185">Reference proteome</keyword>
<evidence type="ECO:0000313" key="2">
    <source>
        <dbReference type="Proteomes" id="UP001271007"/>
    </source>
</evidence>
<name>A0AAJ0GG08_9PEZI</name>